<dbReference type="AlphaFoldDB" id="A0A8R1EDF8"/>
<dbReference type="PANTHER" id="PTHR46068">
    <property type="entry name" value="PROTEIN CBG27172"/>
    <property type="match status" value="1"/>
</dbReference>
<dbReference type="Gene3D" id="3.30.420.10">
    <property type="entry name" value="Ribonuclease H-like superfamily/Ribonuclease H"/>
    <property type="match status" value="1"/>
</dbReference>
<evidence type="ECO:0000313" key="1">
    <source>
        <dbReference type="EnsemblMetazoa" id="CJA31513.1"/>
    </source>
</evidence>
<accession>A0A8R1EDF8</accession>
<dbReference type="Proteomes" id="UP000005237">
    <property type="component" value="Unassembled WGS sequence"/>
</dbReference>
<dbReference type="EnsemblMetazoa" id="CJA31513.1">
    <property type="protein sequence ID" value="CJA31513.1"/>
    <property type="gene ID" value="WBGene00207360"/>
</dbReference>
<evidence type="ECO:0000313" key="2">
    <source>
        <dbReference type="Proteomes" id="UP000005237"/>
    </source>
</evidence>
<dbReference type="PANTHER" id="PTHR46068:SF1">
    <property type="entry name" value="TRANSPOSASE IS30-LIKE HTH DOMAIN-CONTAINING PROTEIN"/>
    <property type="match status" value="1"/>
</dbReference>
<sequence length="82" mass="9579">MIVKRDLDLKNYRLCRGQYLTDQSKLNGLEKSKKLLNDLKQALLKACYDIDDNYLRCTVDSVPDRLKACIKAKGFNFEHQLK</sequence>
<reference evidence="2" key="1">
    <citation type="submission" date="2010-08" db="EMBL/GenBank/DDBJ databases">
        <authorList>
            <consortium name="Caenorhabditis japonica Sequencing Consortium"/>
            <person name="Wilson R.K."/>
        </authorList>
    </citation>
    <scope>NUCLEOTIDE SEQUENCE [LARGE SCALE GENOMIC DNA]</scope>
    <source>
        <strain evidence="2">DF5081</strain>
    </source>
</reference>
<dbReference type="GO" id="GO:0003676">
    <property type="term" value="F:nucleic acid binding"/>
    <property type="evidence" value="ECO:0007669"/>
    <property type="project" value="InterPro"/>
</dbReference>
<name>A0A8R1EDF8_CAEJA</name>
<reference evidence="1" key="2">
    <citation type="submission" date="2022-06" db="UniProtKB">
        <authorList>
            <consortium name="EnsemblMetazoa"/>
        </authorList>
    </citation>
    <scope>IDENTIFICATION</scope>
    <source>
        <strain evidence="1">DF5081</strain>
    </source>
</reference>
<organism evidence="1 2">
    <name type="scientific">Caenorhabditis japonica</name>
    <dbReference type="NCBI Taxonomy" id="281687"/>
    <lineage>
        <taxon>Eukaryota</taxon>
        <taxon>Metazoa</taxon>
        <taxon>Ecdysozoa</taxon>
        <taxon>Nematoda</taxon>
        <taxon>Chromadorea</taxon>
        <taxon>Rhabditida</taxon>
        <taxon>Rhabditina</taxon>
        <taxon>Rhabditomorpha</taxon>
        <taxon>Rhabditoidea</taxon>
        <taxon>Rhabditidae</taxon>
        <taxon>Peloderinae</taxon>
        <taxon>Caenorhabditis</taxon>
    </lineage>
</organism>
<dbReference type="InterPro" id="IPR036397">
    <property type="entry name" value="RNaseH_sf"/>
</dbReference>
<proteinExistence type="predicted"/>
<keyword evidence="2" id="KW-1185">Reference proteome</keyword>
<protein>
    <submittedName>
        <fullName evidence="1">Uncharacterized protein</fullName>
    </submittedName>
</protein>